<feature type="region of interest" description="Disordered" evidence="2">
    <location>
        <begin position="187"/>
        <end position="207"/>
    </location>
</feature>
<dbReference type="InterPro" id="IPR009057">
    <property type="entry name" value="Homeodomain-like_sf"/>
</dbReference>
<sequence length="788" mass="88843">MSSRRNGSVSRAAETASKNRLHMDRNPQHSRITDPSNPAGRRKEIDNVMKRARQASPGSWDRKLLEVEEKDPNRWRHTGYKQLYLEGSKSSSRSPSPRSKLARSPVRRGSRTKMKYINFDRLKNSTIKFIHITTGRECTQKAGSIAMLDGNAYPLCEVSSGRASLPLAGRTPVPLARRAPLAAQVPLALGSPQPAPEPPPEPYTNKEKKQTLINVIVRLLKLLDYILNSVFNKDRSSPRRRSPRPAAPASRRPEPRRPPPHARPLRPPSPPDPRKLSDSGSSVSSCSDESCSVCSAKNKKTGHAPPPKAAKARLGSLSPLRPRARPAARAVQPTRELLKSREASKRTREEKNRIAVIALHKVGMEPNAIFKTLHTLGISKMFVYRAINRYNETSSVCDRKRSGRPRSVRTKKVVKAVRERIRRNPVRKQKILSREMKIAPRTMSRILKDDLGLAAYKRRTGHFLTDNLKKNRVVKSKQLLKRYAKGGHRKILFTDEKIFTIEQHFNKQNDRIYAQSSKEASQLVDRVQRGHYPTSVMVWWGVSYEGVTEPYFCEKGIKTSAQVYQDTILEKVVKPLNITMFNNQVWSFQQDSAPGHKARSTQSWLESNVSDFIRAEDWPSSSPDLNPLDYDLWSVLESTACSKRHDNLESLKQSIRLAVKNFPMERVRASIDNWPHRLKDYRLFARSRSRCGCDYRPQTWRAMIARRETGLCATAIARQSTAELAGDRGPRDSTSCPPVPREPQTIAQSAGVNRVVKYASIFSCKPASYRGCGPATAAGAVQNRSVSS</sequence>
<evidence type="ECO:0000313" key="3">
    <source>
        <dbReference type="EMBL" id="CAD0206404.1"/>
    </source>
</evidence>
<dbReference type="PANTHER" id="PTHR46068:SF1">
    <property type="entry name" value="TRANSPOSASE IS30-LIKE HTH DOMAIN-CONTAINING PROTEIN"/>
    <property type="match status" value="1"/>
</dbReference>
<organism evidence="3 4">
    <name type="scientific">Chrysodeixis includens</name>
    <name type="common">Soybean looper</name>
    <name type="synonym">Pseudoplusia includens</name>
    <dbReference type="NCBI Taxonomy" id="689277"/>
    <lineage>
        <taxon>Eukaryota</taxon>
        <taxon>Metazoa</taxon>
        <taxon>Ecdysozoa</taxon>
        <taxon>Arthropoda</taxon>
        <taxon>Hexapoda</taxon>
        <taxon>Insecta</taxon>
        <taxon>Pterygota</taxon>
        <taxon>Neoptera</taxon>
        <taxon>Endopterygota</taxon>
        <taxon>Lepidoptera</taxon>
        <taxon>Glossata</taxon>
        <taxon>Ditrysia</taxon>
        <taxon>Noctuoidea</taxon>
        <taxon>Noctuidae</taxon>
        <taxon>Plusiinae</taxon>
        <taxon>Chrysodeixis</taxon>
    </lineage>
</organism>
<gene>
    <name evidence="3" type="ORF">CINC_LOCUS8697</name>
</gene>
<name>A0A9N8Q1W7_CHRIL</name>
<feature type="compositionally biased region" description="Low complexity" evidence="2">
    <location>
        <begin position="88"/>
        <end position="99"/>
    </location>
</feature>
<feature type="region of interest" description="Disordered" evidence="2">
    <location>
        <begin position="1"/>
        <end position="65"/>
    </location>
</feature>
<feature type="compositionally biased region" description="Pro residues" evidence="2">
    <location>
        <begin position="193"/>
        <end position="202"/>
    </location>
</feature>
<dbReference type="OrthoDB" id="10006939at2759"/>
<accession>A0A9N8Q1W7</accession>
<evidence type="ECO:0000256" key="1">
    <source>
        <dbReference type="ARBA" id="ARBA00004123"/>
    </source>
</evidence>
<evidence type="ECO:0000256" key="2">
    <source>
        <dbReference type="SAM" id="MobiDB-lite"/>
    </source>
</evidence>
<evidence type="ECO:0000313" key="4">
    <source>
        <dbReference type="Proteomes" id="UP001154114"/>
    </source>
</evidence>
<dbReference type="SUPFAM" id="SSF46689">
    <property type="entry name" value="Homeodomain-like"/>
    <property type="match status" value="1"/>
</dbReference>
<dbReference type="PANTHER" id="PTHR46068">
    <property type="entry name" value="PROTEIN CBG27172"/>
    <property type="match status" value="1"/>
</dbReference>
<keyword evidence="4" id="KW-1185">Reference proteome</keyword>
<dbReference type="Gene3D" id="3.30.420.10">
    <property type="entry name" value="Ribonuclease H-like superfamily/Ribonuclease H"/>
    <property type="match status" value="1"/>
</dbReference>
<feature type="region of interest" description="Disordered" evidence="2">
    <location>
        <begin position="723"/>
        <end position="743"/>
    </location>
</feature>
<dbReference type="Proteomes" id="UP001154114">
    <property type="component" value="Chromosome 28"/>
</dbReference>
<dbReference type="EMBL" id="LR824031">
    <property type="protein sequence ID" value="CAD0206404.1"/>
    <property type="molecule type" value="Genomic_DNA"/>
</dbReference>
<dbReference type="GO" id="GO:0005634">
    <property type="term" value="C:nucleus"/>
    <property type="evidence" value="ECO:0007669"/>
    <property type="project" value="UniProtKB-SubCell"/>
</dbReference>
<comment type="subcellular location">
    <subcellularLocation>
        <location evidence="1">Nucleus</location>
    </subcellularLocation>
</comment>
<protein>
    <submittedName>
        <fullName evidence="3">Uncharacterized protein</fullName>
    </submittedName>
</protein>
<feature type="compositionally biased region" description="Low complexity" evidence="2">
    <location>
        <begin position="278"/>
        <end position="295"/>
    </location>
</feature>
<feature type="region of interest" description="Disordered" evidence="2">
    <location>
        <begin position="86"/>
        <end position="110"/>
    </location>
</feature>
<feature type="compositionally biased region" description="Low complexity" evidence="2">
    <location>
        <begin position="312"/>
        <end position="330"/>
    </location>
</feature>
<dbReference type="GO" id="GO:0003676">
    <property type="term" value="F:nucleic acid binding"/>
    <property type="evidence" value="ECO:0007669"/>
    <property type="project" value="InterPro"/>
</dbReference>
<feature type="region of interest" description="Disordered" evidence="2">
    <location>
        <begin position="233"/>
        <end position="346"/>
    </location>
</feature>
<reference evidence="3" key="1">
    <citation type="submission" date="2021-12" db="EMBL/GenBank/DDBJ databases">
        <authorList>
            <person name="King R."/>
        </authorList>
    </citation>
    <scope>NUCLEOTIDE SEQUENCE</scope>
</reference>
<dbReference type="Pfam" id="PF15692">
    <property type="entry name" value="NKAP"/>
    <property type="match status" value="1"/>
</dbReference>
<feature type="compositionally biased region" description="Basic and acidic residues" evidence="2">
    <location>
        <begin position="336"/>
        <end position="346"/>
    </location>
</feature>
<dbReference type="InterPro" id="IPR036397">
    <property type="entry name" value="RNaseH_sf"/>
</dbReference>
<proteinExistence type="predicted"/>
<dbReference type="AlphaFoldDB" id="A0A9N8Q1W7"/>